<proteinExistence type="predicted"/>
<feature type="domain" description="Right handed beta helix" evidence="1">
    <location>
        <begin position="136"/>
        <end position="259"/>
    </location>
</feature>
<dbReference type="SUPFAM" id="SSF51126">
    <property type="entry name" value="Pectin lyase-like"/>
    <property type="match status" value="1"/>
</dbReference>
<protein>
    <submittedName>
        <fullName evidence="2">Right-handed parallel beta-helix repeat-containing protein</fullName>
    </submittedName>
</protein>
<dbReference type="Pfam" id="PF13229">
    <property type="entry name" value="Beta_helix"/>
    <property type="match status" value="1"/>
</dbReference>
<name>A0A851G9T9_9BACT</name>
<evidence type="ECO:0000259" key="1">
    <source>
        <dbReference type="Pfam" id="PF13229"/>
    </source>
</evidence>
<evidence type="ECO:0000313" key="2">
    <source>
        <dbReference type="EMBL" id="NWK54186.1"/>
    </source>
</evidence>
<reference evidence="2 3" key="1">
    <citation type="submission" date="2020-07" db="EMBL/GenBank/DDBJ databases">
        <title>Roseicoccus Jingziensis gen. nov., sp. nov., isolated from coastal seawater.</title>
        <authorList>
            <person name="Feng X."/>
        </authorList>
    </citation>
    <scope>NUCLEOTIDE SEQUENCE [LARGE SCALE GENOMIC DNA]</scope>
    <source>
        <strain evidence="2 3">N1E253</strain>
    </source>
</reference>
<dbReference type="AlphaFoldDB" id="A0A851G9T9"/>
<comment type="caution">
    <text evidence="2">The sequence shown here is derived from an EMBL/GenBank/DDBJ whole genome shotgun (WGS) entry which is preliminary data.</text>
</comment>
<accession>A0A851G9T9</accession>
<dbReference type="InterPro" id="IPR012334">
    <property type="entry name" value="Pectin_lyas_fold"/>
</dbReference>
<dbReference type="Gene3D" id="2.160.20.10">
    <property type="entry name" value="Single-stranded right-handed beta-helix, Pectin lyase-like"/>
    <property type="match status" value="1"/>
</dbReference>
<dbReference type="InterPro" id="IPR011050">
    <property type="entry name" value="Pectin_lyase_fold/virulence"/>
</dbReference>
<sequence length="355" mass="39061">MKNTIIAVFSAMMILPVFGEVVVSVNEGESAREMIQKSIDSLPKEGGSIFIPAGRYELDGMVHINRSNVTLRGETGTLLVLGDAVKQPNILIGSDAAHPDPKKKIKHITIANLELDGNKDRQDSEYHPTKPWLRNNTIDIRGVDDLRVENVDCHHARSGGIVASWGCERIWIRGSSFHHNFFDGIALYTSDGIMVSDFYCYENKSAGLSLDNKLKNVTFTNGHIYKNNDCAIFARDCTAVNFRNLNIHDNGEHGAFLAHQVYPEGHKKENQIVPDSGMHDCSFTSCSFTNNGGHGVCFSSSSKMSSGNSIIGCLFSHNKESAVSNVEEGFLVQSGNIEQKKGDYRPIKKTPAKGQ</sequence>
<dbReference type="EMBL" id="JACBAZ010000001">
    <property type="protein sequence ID" value="NWK54186.1"/>
    <property type="molecule type" value="Genomic_DNA"/>
</dbReference>
<gene>
    <name evidence="2" type="ORF">HW115_01070</name>
</gene>
<organism evidence="2 3">
    <name type="scientific">Oceaniferula marina</name>
    <dbReference type="NCBI Taxonomy" id="2748318"/>
    <lineage>
        <taxon>Bacteria</taxon>
        <taxon>Pseudomonadati</taxon>
        <taxon>Verrucomicrobiota</taxon>
        <taxon>Verrucomicrobiia</taxon>
        <taxon>Verrucomicrobiales</taxon>
        <taxon>Verrucomicrobiaceae</taxon>
        <taxon>Oceaniferula</taxon>
    </lineage>
</organism>
<dbReference type="RefSeq" id="WP_178930729.1">
    <property type="nucleotide sequence ID" value="NZ_JACBAZ010000001.1"/>
</dbReference>
<evidence type="ECO:0000313" key="3">
    <source>
        <dbReference type="Proteomes" id="UP000557872"/>
    </source>
</evidence>
<dbReference type="InterPro" id="IPR006626">
    <property type="entry name" value="PbH1"/>
</dbReference>
<dbReference type="InterPro" id="IPR039448">
    <property type="entry name" value="Beta_helix"/>
</dbReference>
<dbReference type="Proteomes" id="UP000557872">
    <property type="component" value="Unassembled WGS sequence"/>
</dbReference>
<dbReference type="SMART" id="SM00710">
    <property type="entry name" value="PbH1"/>
    <property type="match status" value="8"/>
</dbReference>
<keyword evidence="3" id="KW-1185">Reference proteome</keyword>